<dbReference type="InterPro" id="IPR049680">
    <property type="entry name" value="FLVCR1-2_SLC49-like"/>
</dbReference>
<feature type="transmembrane region" description="Helical" evidence="6">
    <location>
        <begin position="439"/>
        <end position="460"/>
    </location>
</feature>
<proteinExistence type="predicted"/>
<dbReference type="OrthoDB" id="422206at2759"/>
<dbReference type="SUPFAM" id="SSF103473">
    <property type="entry name" value="MFS general substrate transporter"/>
    <property type="match status" value="1"/>
</dbReference>
<keyword evidence="2 6" id="KW-0812">Transmembrane</keyword>
<protein>
    <submittedName>
        <fullName evidence="8">MFS general substrate transporter</fullName>
    </submittedName>
</protein>
<feature type="compositionally biased region" description="Pro residues" evidence="5">
    <location>
        <begin position="1"/>
        <end position="13"/>
    </location>
</feature>
<feature type="transmembrane region" description="Helical" evidence="6">
    <location>
        <begin position="407"/>
        <end position="427"/>
    </location>
</feature>
<dbReference type="GO" id="GO:0016020">
    <property type="term" value="C:membrane"/>
    <property type="evidence" value="ECO:0007669"/>
    <property type="project" value="UniProtKB-SubCell"/>
</dbReference>
<dbReference type="EMBL" id="ML119831">
    <property type="protein sequence ID" value="RPA73167.1"/>
    <property type="molecule type" value="Genomic_DNA"/>
</dbReference>
<dbReference type="InterPro" id="IPR020846">
    <property type="entry name" value="MFS_dom"/>
</dbReference>
<dbReference type="Proteomes" id="UP000275078">
    <property type="component" value="Unassembled WGS sequence"/>
</dbReference>
<dbReference type="PROSITE" id="PS50850">
    <property type="entry name" value="MFS"/>
    <property type="match status" value="1"/>
</dbReference>
<feature type="transmembrane region" description="Helical" evidence="6">
    <location>
        <begin position="319"/>
        <end position="339"/>
    </location>
</feature>
<name>A0A3N4HII1_ASCIM</name>
<reference evidence="8 9" key="1">
    <citation type="journal article" date="2018" name="Nat. Ecol. Evol.">
        <title>Pezizomycetes genomes reveal the molecular basis of ectomycorrhizal truffle lifestyle.</title>
        <authorList>
            <person name="Murat C."/>
            <person name="Payen T."/>
            <person name="Noel B."/>
            <person name="Kuo A."/>
            <person name="Morin E."/>
            <person name="Chen J."/>
            <person name="Kohler A."/>
            <person name="Krizsan K."/>
            <person name="Balestrini R."/>
            <person name="Da Silva C."/>
            <person name="Montanini B."/>
            <person name="Hainaut M."/>
            <person name="Levati E."/>
            <person name="Barry K.W."/>
            <person name="Belfiori B."/>
            <person name="Cichocki N."/>
            <person name="Clum A."/>
            <person name="Dockter R.B."/>
            <person name="Fauchery L."/>
            <person name="Guy J."/>
            <person name="Iotti M."/>
            <person name="Le Tacon F."/>
            <person name="Lindquist E.A."/>
            <person name="Lipzen A."/>
            <person name="Malagnac F."/>
            <person name="Mello A."/>
            <person name="Molinier V."/>
            <person name="Miyauchi S."/>
            <person name="Poulain J."/>
            <person name="Riccioni C."/>
            <person name="Rubini A."/>
            <person name="Sitrit Y."/>
            <person name="Splivallo R."/>
            <person name="Traeger S."/>
            <person name="Wang M."/>
            <person name="Zifcakova L."/>
            <person name="Wipf D."/>
            <person name="Zambonelli A."/>
            <person name="Paolocci F."/>
            <person name="Nowrousian M."/>
            <person name="Ottonello S."/>
            <person name="Baldrian P."/>
            <person name="Spatafora J.W."/>
            <person name="Henrissat B."/>
            <person name="Nagy L.G."/>
            <person name="Aury J.M."/>
            <person name="Wincker P."/>
            <person name="Grigoriev I.V."/>
            <person name="Bonfante P."/>
            <person name="Martin F.M."/>
        </authorList>
    </citation>
    <scope>NUCLEOTIDE SEQUENCE [LARGE SCALE GENOMIC DNA]</scope>
    <source>
        <strain evidence="8 9">RN42</strain>
    </source>
</reference>
<evidence type="ECO:0000256" key="4">
    <source>
        <dbReference type="ARBA" id="ARBA00023136"/>
    </source>
</evidence>
<feature type="region of interest" description="Disordered" evidence="5">
    <location>
        <begin position="1"/>
        <end position="95"/>
    </location>
</feature>
<accession>A0A3N4HII1</accession>
<evidence type="ECO:0000256" key="3">
    <source>
        <dbReference type="ARBA" id="ARBA00022989"/>
    </source>
</evidence>
<dbReference type="AlphaFoldDB" id="A0A3N4HII1"/>
<keyword evidence="3 6" id="KW-1133">Transmembrane helix</keyword>
<evidence type="ECO:0000256" key="2">
    <source>
        <dbReference type="ARBA" id="ARBA00022692"/>
    </source>
</evidence>
<feature type="transmembrane region" description="Helical" evidence="6">
    <location>
        <begin position="371"/>
        <end position="395"/>
    </location>
</feature>
<evidence type="ECO:0000313" key="8">
    <source>
        <dbReference type="EMBL" id="RPA73167.1"/>
    </source>
</evidence>
<organism evidence="8 9">
    <name type="scientific">Ascobolus immersus RN42</name>
    <dbReference type="NCBI Taxonomy" id="1160509"/>
    <lineage>
        <taxon>Eukaryota</taxon>
        <taxon>Fungi</taxon>
        <taxon>Dikarya</taxon>
        <taxon>Ascomycota</taxon>
        <taxon>Pezizomycotina</taxon>
        <taxon>Pezizomycetes</taxon>
        <taxon>Pezizales</taxon>
        <taxon>Ascobolaceae</taxon>
        <taxon>Ascobolus</taxon>
    </lineage>
</organism>
<evidence type="ECO:0000256" key="5">
    <source>
        <dbReference type="SAM" id="MobiDB-lite"/>
    </source>
</evidence>
<feature type="transmembrane region" description="Helical" evidence="6">
    <location>
        <begin position="527"/>
        <end position="546"/>
    </location>
</feature>
<evidence type="ECO:0000313" key="9">
    <source>
        <dbReference type="Proteomes" id="UP000275078"/>
    </source>
</evidence>
<gene>
    <name evidence="8" type="ORF">BJ508DRAFT_244443</name>
</gene>
<comment type="subcellular location">
    <subcellularLocation>
        <location evidence="1">Membrane</location>
        <topology evidence="1">Multi-pass membrane protein</topology>
    </subcellularLocation>
</comment>
<feature type="transmembrane region" description="Helical" evidence="6">
    <location>
        <begin position="493"/>
        <end position="515"/>
    </location>
</feature>
<sequence length="634" mass="68856">MSHPPSSPSPPSRLPTSDFAAQGYNYHPTPPSTAAAEHHHVSKRTSLARLRESLKALKFHPLTPAPSHTTDTDPSPPPTAHSTADTPEGPFEQDRRKRESYLLESYKDAARYTPTPTFEETQSRIGNPFPVSNDHEEEEEVSATVVLGSQRSSASDETFEALERQRDRDRELFHYGGRRERRSDFESFDGIYCDDLRAELEASEAYGVSEKKERPFWVESEAGSLHEKVSSEPPLKMKRGTPHHTSELAELALNTSPTSSLESALPLPEERVYPKRRYFGLLLLILLNLLISFAWLTFAPIPTTTQSHFLLSSTTPVNWLSTSVFFAYLLAFLPTLYSLHHLSLRTTIRATSALMLLGFWLRYAGARASSYPLLLTGQILVGLAQPAVLATPNYFAAQWFSPSARTTVTAVVSLSNPLGAALAQLLAPIVVAEGRGGKLVGLLLGSAVLATAVAVGAVFIPEREVVQRKDEGEVRVKLTPKQSLLALLHNRQFVALASAFIVYLSLFNAFSTLLAQILVPHGLSEDQAGLCGALLIFVGLVVSMVVSPLADRYNLHLLTIRILVPITAICYLCLIFTPRFGGFSGNALICAVLGAASFALLPVGIEAAGRVLLMGVVGGVGGAGVLFLRGGRGI</sequence>
<keyword evidence="9" id="KW-1185">Reference proteome</keyword>
<dbReference type="PANTHER" id="PTHR10924">
    <property type="entry name" value="MAJOR FACILITATOR SUPERFAMILY PROTEIN-RELATED"/>
    <property type="match status" value="1"/>
</dbReference>
<dbReference type="InterPro" id="IPR036259">
    <property type="entry name" value="MFS_trans_sf"/>
</dbReference>
<feature type="transmembrane region" description="Helical" evidence="6">
    <location>
        <begin position="583"/>
        <end position="604"/>
    </location>
</feature>
<feature type="transmembrane region" description="Helical" evidence="6">
    <location>
        <begin position="558"/>
        <end position="577"/>
    </location>
</feature>
<evidence type="ECO:0000259" key="7">
    <source>
        <dbReference type="PROSITE" id="PS50850"/>
    </source>
</evidence>
<feature type="transmembrane region" description="Helical" evidence="6">
    <location>
        <begin position="611"/>
        <end position="628"/>
    </location>
</feature>
<dbReference type="Pfam" id="PF07690">
    <property type="entry name" value="MFS_1"/>
    <property type="match status" value="1"/>
</dbReference>
<feature type="transmembrane region" description="Helical" evidence="6">
    <location>
        <begin position="278"/>
        <end position="299"/>
    </location>
</feature>
<dbReference type="Gene3D" id="1.20.1250.20">
    <property type="entry name" value="MFS general substrate transporter like domains"/>
    <property type="match status" value="2"/>
</dbReference>
<evidence type="ECO:0000256" key="6">
    <source>
        <dbReference type="SAM" id="Phobius"/>
    </source>
</evidence>
<dbReference type="PANTHER" id="PTHR10924:SF6">
    <property type="entry name" value="SOLUTE CARRIER FAMILY 49 MEMBER A3"/>
    <property type="match status" value="1"/>
</dbReference>
<feature type="domain" description="Major facilitator superfamily (MFS) profile" evidence="7">
    <location>
        <begin position="280"/>
        <end position="634"/>
    </location>
</feature>
<dbReference type="InterPro" id="IPR011701">
    <property type="entry name" value="MFS"/>
</dbReference>
<keyword evidence="4 6" id="KW-0472">Membrane</keyword>
<evidence type="ECO:0000256" key="1">
    <source>
        <dbReference type="ARBA" id="ARBA00004141"/>
    </source>
</evidence>
<dbReference type="GO" id="GO:0022857">
    <property type="term" value="F:transmembrane transporter activity"/>
    <property type="evidence" value="ECO:0007669"/>
    <property type="project" value="InterPro"/>
</dbReference>